<dbReference type="AlphaFoldDB" id="A0A6N7R2G4"/>
<sequence length="64" mass="7567">MKIDHKTRYQNLAQHVKEQLAFIPVEVVRMSVIAFVFIGFDLFLLLGLLNIFKLEFLWIVSLLF</sequence>
<protein>
    <submittedName>
        <fullName evidence="1">Uncharacterized protein</fullName>
    </submittedName>
</protein>
<organism evidence="1 2">
    <name type="scientific">Gracilibacillus thailandensis</name>
    <dbReference type="NCBI Taxonomy" id="563735"/>
    <lineage>
        <taxon>Bacteria</taxon>
        <taxon>Bacillati</taxon>
        <taxon>Bacillota</taxon>
        <taxon>Bacilli</taxon>
        <taxon>Bacillales</taxon>
        <taxon>Bacillaceae</taxon>
        <taxon>Gracilibacillus</taxon>
    </lineage>
</organism>
<dbReference type="RefSeq" id="WP_153836265.1">
    <property type="nucleotide sequence ID" value="NZ_JBHUMW010000081.1"/>
</dbReference>
<accession>A0A6N7R2G4</accession>
<proteinExistence type="predicted"/>
<name>A0A6N7R2G4_9BACI</name>
<dbReference type="Proteomes" id="UP000435187">
    <property type="component" value="Unassembled WGS sequence"/>
</dbReference>
<dbReference type="EMBL" id="WJEE01000038">
    <property type="protein sequence ID" value="MRI67711.1"/>
    <property type="molecule type" value="Genomic_DNA"/>
</dbReference>
<evidence type="ECO:0000313" key="1">
    <source>
        <dbReference type="EMBL" id="MRI67711.1"/>
    </source>
</evidence>
<gene>
    <name evidence="1" type="ORF">GH885_15425</name>
</gene>
<evidence type="ECO:0000313" key="2">
    <source>
        <dbReference type="Proteomes" id="UP000435187"/>
    </source>
</evidence>
<reference evidence="1 2" key="1">
    <citation type="submission" date="2019-10" db="EMBL/GenBank/DDBJ databases">
        <title>Gracilibacillus salitolerans sp. nov., a moderate halophile isolated from a saline soil in northwest China.</title>
        <authorList>
            <person name="Gan L."/>
        </authorList>
    </citation>
    <scope>NUCLEOTIDE SEQUENCE [LARGE SCALE GENOMIC DNA]</scope>
    <source>
        <strain evidence="1 2">TP2-8</strain>
    </source>
</reference>
<comment type="caution">
    <text evidence="1">The sequence shown here is derived from an EMBL/GenBank/DDBJ whole genome shotgun (WGS) entry which is preliminary data.</text>
</comment>
<keyword evidence="2" id="KW-1185">Reference proteome</keyword>